<dbReference type="SUPFAM" id="SSF48498">
    <property type="entry name" value="Tetracyclin repressor-like, C-terminal domain"/>
    <property type="match status" value="1"/>
</dbReference>
<dbReference type="InterPro" id="IPR050624">
    <property type="entry name" value="HTH-type_Tx_Regulator"/>
</dbReference>
<feature type="domain" description="HTH tetR-type" evidence="3">
    <location>
        <begin position="1"/>
        <end position="59"/>
    </location>
</feature>
<dbReference type="InterPro" id="IPR036271">
    <property type="entry name" value="Tet_transcr_reg_TetR-rel_C_sf"/>
</dbReference>
<dbReference type="GO" id="GO:0003677">
    <property type="term" value="F:DNA binding"/>
    <property type="evidence" value="ECO:0007669"/>
    <property type="project" value="UniProtKB-UniRule"/>
</dbReference>
<dbReference type="PROSITE" id="PS50977">
    <property type="entry name" value="HTH_TETR_2"/>
    <property type="match status" value="1"/>
</dbReference>
<evidence type="ECO:0000259" key="3">
    <source>
        <dbReference type="PROSITE" id="PS50977"/>
    </source>
</evidence>
<name>A0A9X7VXW7_9BACL</name>
<dbReference type="InterPro" id="IPR023772">
    <property type="entry name" value="DNA-bd_HTH_TetR-type_CS"/>
</dbReference>
<dbReference type="InterPro" id="IPR041490">
    <property type="entry name" value="KstR2_TetR_C"/>
</dbReference>
<dbReference type="InterPro" id="IPR009057">
    <property type="entry name" value="Homeodomain-like_sf"/>
</dbReference>
<dbReference type="PANTHER" id="PTHR43479">
    <property type="entry name" value="ACREF/ENVCD OPERON REPRESSOR-RELATED"/>
    <property type="match status" value="1"/>
</dbReference>
<sequence>MKDKITKVSIDLFQKKGFTETSVQDICDTLGVTKGTFYHYFTSKEELLLDIHLGYIESILRQQELILNDDGKNWRTKLYDVVYMLLHSIEGQGASARVFFREMRNLSDERLAEVIPKRTQFRLNIESLLRQGVGSGELRKNLDVEIVALGILGMTNWSYQWFHPSGRLSDKEVASVFVDMVLKGIESSNTDSAEASNRMLKSPG</sequence>
<dbReference type="EMBL" id="CP071182">
    <property type="protein sequence ID" value="QSO47081.1"/>
    <property type="molecule type" value="Genomic_DNA"/>
</dbReference>
<dbReference type="Proteomes" id="UP000663505">
    <property type="component" value="Chromosome"/>
</dbReference>
<dbReference type="AlphaFoldDB" id="A0A9X7VXW7"/>
<gene>
    <name evidence="4" type="ORF">JZ786_22165</name>
</gene>
<protein>
    <submittedName>
        <fullName evidence="4">TetR family transcriptional regulator</fullName>
    </submittedName>
</protein>
<dbReference type="Pfam" id="PF17932">
    <property type="entry name" value="TetR_C_24"/>
    <property type="match status" value="1"/>
</dbReference>
<keyword evidence="1 2" id="KW-0238">DNA-binding</keyword>
<feature type="DNA-binding region" description="H-T-H motif" evidence="2">
    <location>
        <begin position="22"/>
        <end position="41"/>
    </location>
</feature>
<proteinExistence type="predicted"/>
<dbReference type="PRINTS" id="PR00455">
    <property type="entry name" value="HTHTETR"/>
</dbReference>
<evidence type="ECO:0000313" key="5">
    <source>
        <dbReference type="Proteomes" id="UP000663505"/>
    </source>
</evidence>
<dbReference type="PANTHER" id="PTHR43479:SF11">
    <property type="entry name" value="ACREF_ENVCD OPERON REPRESSOR-RELATED"/>
    <property type="match status" value="1"/>
</dbReference>
<keyword evidence="5" id="KW-1185">Reference proteome</keyword>
<dbReference type="InterPro" id="IPR001647">
    <property type="entry name" value="HTH_TetR"/>
</dbReference>
<accession>A0A9X7VXW7</accession>
<dbReference type="SUPFAM" id="SSF46689">
    <property type="entry name" value="Homeodomain-like"/>
    <property type="match status" value="1"/>
</dbReference>
<dbReference type="RefSeq" id="WP_206656443.1">
    <property type="nucleotide sequence ID" value="NZ_CP071182.1"/>
</dbReference>
<evidence type="ECO:0000256" key="2">
    <source>
        <dbReference type="PROSITE-ProRule" id="PRU00335"/>
    </source>
</evidence>
<dbReference type="KEGG" id="afx:JZ786_22165"/>
<dbReference type="Gene3D" id="1.10.357.10">
    <property type="entry name" value="Tetracycline Repressor, domain 2"/>
    <property type="match status" value="1"/>
</dbReference>
<evidence type="ECO:0000313" key="4">
    <source>
        <dbReference type="EMBL" id="QSO47081.1"/>
    </source>
</evidence>
<dbReference type="PROSITE" id="PS01081">
    <property type="entry name" value="HTH_TETR_1"/>
    <property type="match status" value="1"/>
</dbReference>
<evidence type="ECO:0000256" key="1">
    <source>
        <dbReference type="ARBA" id="ARBA00023125"/>
    </source>
</evidence>
<organism evidence="4 5">
    <name type="scientific">Alicyclobacillus mengziensis</name>
    <dbReference type="NCBI Taxonomy" id="2931921"/>
    <lineage>
        <taxon>Bacteria</taxon>
        <taxon>Bacillati</taxon>
        <taxon>Bacillota</taxon>
        <taxon>Bacilli</taxon>
        <taxon>Bacillales</taxon>
        <taxon>Alicyclobacillaceae</taxon>
        <taxon>Alicyclobacillus</taxon>
    </lineage>
</organism>
<reference evidence="4 5" key="1">
    <citation type="submission" date="2021-02" db="EMBL/GenBank/DDBJ databases">
        <title>Alicyclobacillus curvatus sp. nov. and Alicyclobacillus mengziensis sp. nov., two acidophilic bacteria isolated from acid mine drainage.</title>
        <authorList>
            <person name="Huang Y."/>
        </authorList>
    </citation>
    <scope>NUCLEOTIDE SEQUENCE [LARGE SCALE GENOMIC DNA]</scope>
    <source>
        <strain evidence="4 5">S30H14</strain>
    </source>
</reference>
<dbReference type="Gene3D" id="1.10.10.60">
    <property type="entry name" value="Homeodomain-like"/>
    <property type="match status" value="1"/>
</dbReference>
<dbReference type="Pfam" id="PF00440">
    <property type="entry name" value="TetR_N"/>
    <property type="match status" value="1"/>
</dbReference>